<evidence type="ECO:0000256" key="2">
    <source>
        <dbReference type="ARBA" id="ARBA00006100"/>
    </source>
</evidence>
<protein>
    <recommendedName>
        <fullName evidence="3 10">Heme chaperone HemW</fullName>
    </recommendedName>
</protein>
<dbReference type="InterPro" id="IPR007197">
    <property type="entry name" value="rSAM"/>
</dbReference>
<dbReference type="Pfam" id="PF06969">
    <property type="entry name" value="HemN_C"/>
    <property type="match status" value="1"/>
</dbReference>
<dbReference type="SFLD" id="SFLDS00029">
    <property type="entry name" value="Radical_SAM"/>
    <property type="match status" value="1"/>
</dbReference>
<dbReference type="GeneID" id="83882354"/>
<dbReference type="SFLD" id="SFLDF00562">
    <property type="entry name" value="HemN-like__clustered_with_heat"/>
    <property type="match status" value="1"/>
</dbReference>
<keyword evidence="10" id="KW-0004">4Fe-4S</keyword>
<dbReference type="NCBIfam" id="TIGR00539">
    <property type="entry name" value="hemN_rel"/>
    <property type="match status" value="1"/>
</dbReference>
<dbReference type="RefSeq" id="WP_058312598.1">
    <property type="nucleotide sequence ID" value="NZ_CYTW01000004.1"/>
</dbReference>
<reference evidence="13" key="1">
    <citation type="submission" date="2015-09" db="EMBL/GenBank/DDBJ databases">
        <authorList>
            <person name="Rodrigo-Torres Lidia"/>
            <person name="Arahal R.David."/>
        </authorList>
    </citation>
    <scope>NUCLEOTIDE SEQUENCE [LARGE SCALE GENOMIC DNA]</scope>
    <source>
        <strain evidence="13">CECT 7735</strain>
    </source>
</reference>
<dbReference type="PROSITE" id="PS51918">
    <property type="entry name" value="RADICAL_SAM"/>
    <property type="match status" value="1"/>
</dbReference>
<evidence type="ECO:0000256" key="5">
    <source>
        <dbReference type="ARBA" id="ARBA00022691"/>
    </source>
</evidence>
<sequence length="385" mass="43872">MTEDWKNGGFGLYIHWPFCEAKCPYCDFNSHVSREIDQSRWLRAYLQELDRVAEDTPDRVLNTVFFGGGTPSLMEPDVVATILERIRRLWPTSNDMEITLEANPGSVEATRFRGYRQGGVNRISMGIQALNNHDLKKLGRIHSVEEAIAAFDIARDTFDRVSFDLIYARQDQTLKQWEAELQQALSMAIDHLSLYQLTVEEGTAFGDRYERGKLRGLPADDLAADMYEMTEAICKEHGFEAYEVSNYAKPGYESRHNQIYWRYGDYAGIGPGAHARMTINGVKYAVENWRNPERWLSAVQDGTGENVRDIVDPEGQSIEFLLMGLRLNEGIDLSRYEGLAGHKLNEAKVDALREMGMVYTENQRLKVKPKGRMVLNAVLSELLVD</sequence>
<dbReference type="GO" id="GO:0006779">
    <property type="term" value="P:porphyrin-containing compound biosynthetic process"/>
    <property type="evidence" value="ECO:0007669"/>
    <property type="project" value="InterPro"/>
</dbReference>
<dbReference type="GO" id="GO:0051539">
    <property type="term" value="F:4 iron, 4 sulfur cluster binding"/>
    <property type="evidence" value="ECO:0007669"/>
    <property type="project" value="UniProtKB-UniRule"/>
</dbReference>
<feature type="domain" description="Radical SAM core" evidence="11">
    <location>
        <begin position="4"/>
        <end position="240"/>
    </location>
</feature>
<keyword evidence="8 10" id="KW-0411">Iron-sulfur</keyword>
<comment type="similarity">
    <text evidence="2">Belongs to the anaerobic coproporphyrinogen-III oxidase family. HemW subfamily.</text>
</comment>
<dbReference type="InterPro" id="IPR034505">
    <property type="entry name" value="Coproporphyrinogen-III_oxidase"/>
</dbReference>
<keyword evidence="4 10" id="KW-0349">Heme</keyword>
<keyword evidence="6 10" id="KW-0479">Metal-binding</keyword>
<dbReference type="GO" id="GO:0004109">
    <property type="term" value="F:coproporphyrinogen oxidase activity"/>
    <property type="evidence" value="ECO:0007669"/>
    <property type="project" value="InterPro"/>
</dbReference>
<evidence type="ECO:0000259" key="11">
    <source>
        <dbReference type="PROSITE" id="PS51918"/>
    </source>
</evidence>
<dbReference type="GO" id="GO:0005737">
    <property type="term" value="C:cytoplasm"/>
    <property type="evidence" value="ECO:0007669"/>
    <property type="project" value="UniProtKB-SubCell"/>
</dbReference>
<gene>
    <name evidence="12" type="primary">hemN_2</name>
    <name evidence="12" type="ORF">PH7735_03376</name>
</gene>
<dbReference type="InterPro" id="IPR013785">
    <property type="entry name" value="Aldolase_TIM"/>
</dbReference>
<dbReference type="CDD" id="cd01335">
    <property type="entry name" value="Radical_SAM"/>
    <property type="match status" value="1"/>
</dbReference>
<evidence type="ECO:0000256" key="9">
    <source>
        <dbReference type="ARBA" id="ARBA00023186"/>
    </source>
</evidence>
<comment type="cofactor">
    <cofactor evidence="1">
        <name>[4Fe-4S] cluster</name>
        <dbReference type="ChEBI" id="CHEBI:49883"/>
    </cofactor>
</comment>
<dbReference type="InterPro" id="IPR058240">
    <property type="entry name" value="rSAM_sf"/>
</dbReference>
<dbReference type="SMART" id="SM00729">
    <property type="entry name" value="Elp3"/>
    <property type="match status" value="1"/>
</dbReference>
<keyword evidence="10" id="KW-0963">Cytoplasm</keyword>
<evidence type="ECO:0000256" key="3">
    <source>
        <dbReference type="ARBA" id="ARBA00017228"/>
    </source>
</evidence>
<dbReference type="AlphaFoldDB" id="A0A0N7MAB1"/>
<evidence type="ECO:0000256" key="10">
    <source>
        <dbReference type="RuleBase" id="RU364116"/>
    </source>
</evidence>
<dbReference type="GO" id="GO:0046872">
    <property type="term" value="F:metal ion binding"/>
    <property type="evidence" value="ECO:0007669"/>
    <property type="project" value="UniProtKB-UniRule"/>
</dbReference>
<keyword evidence="7 10" id="KW-0408">Iron</keyword>
<evidence type="ECO:0000313" key="12">
    <source>
        <dbReference type="EMBL" id="CUK09480.1"/>
    </source>
</evidence>
<evidence type="ECO:0000256" key="7">
    <source>
        <dbReference type="ARBA" id="ARBA00023004"/>
    </source>
</evidence>
<keyword evidence="9 10" id="KW-0143">Chaperone</keyword>
<proteinExistence type="inferred from homology"/>
<accession>A0A0N7MAB1</accession>
<dbReference type="SFLD" id="SFLDF00288">
    <property type="entry name" value="HemN-like__clustered_with_nucl"/>
    <property type="match status" value="1"/>
</dbReference>
<evidence type="ECO:0000256" key="8">
    <source>
        <dbReference type="ARBA" id="ARBA00023014"/>
    </source>
</evidence>
<comment type="subcellular location">
    <subcellularLocation>
        <location evidence="10">Cytoplasm</location>
    </subcellularLocation>
</comment>
<dbReference type="Proteomes" id="UP000051870">
    <property type="component" value="Unassembled WGS sequence"/>
</dbReference>
<name>A0A0N7MAB1_9RHOB</name>
<dbReference type="SUPFAM" id="SSF102114">
    <property type="entry name" value="Radical SAM enzymes"/>
    <property type="match status" value="1"/>
</dbReference>
<dbReference type="InterPro" id="IPR006638">
    <property type="entry name" value="Elp3/MiaA/NifB-like_rSAM"/>
</dbReference>
<keyword evidence="12" id="KW-0560">Oxidoreductase</keyword>
<evidence type="ECO:0000256" key="6">
    <source>
        <dbReference type="ARBA" id="ARBA00022723"/>
    </source>
</evidence>
<evidence type="ECO:0000256" key="4">
    <source>
        <dbReference type="ARBA" id="ARBA00022617"/>
    </source>
</evidence>
<evidence type="ECO:0000256" key="1">
    <source>
        <dbReference type="ARBA" id="ARBA00001966"/>
    </source>
</evidence>
<evidence type="ECO:0000313" key="13">
    <source>
        <dbReference type="Proteomes" id="UP000051870"/>
    </source>
</evidence>
<dbReference type="Pfam" id="PF04055">
    <property type="entry name" value="Radical_SAM"/>
    <property type="match status" value="1"/>
</dbReference>
<keyword evidence="5 10" id="KW-0949">S-adenosyl-L-methionine</keyword>
<keyword evidence="13" id="KW-1185">Reference proteome</keyword>
<dbReference type="Gene3D" id="3.20.20.70">
    <property type="entry name" value="Aldolase class I"/>
    <property type="match status" value="1"/>
</dbReference>
<dbReference type="InterPro" id="IPR010723">
    <property type="entry name" value="HemN_C"/>
</dbReference>
<dbReference type="InterPro" id="IPR004559">
    <property type="entry name" value="HemW-like"/>
</dbReference>
<dbReference type="PANTHER" id="PTHR13932">
    <property type="entry name" value="COPROPORPHYRINIGEN III OXIDASE"/>
    <property type="match status" value="1"/>
</dbReference>
<dbReference type="STRING" id="1715693.PH7735_03376"/>
<organism evidence="12 13">
    <name type="scientific">Shimia thalassica</name>
    <dbReference type="NCBI Taxonomy" id="1715693"/>
    <lineage>
        <taxon>Bacteria</taxon>
        <taxon>Pseudomonadati</taxon>
        <taxon>Pseudomonadota</taxon>
        <taxon>Alphaproteobacteria</taxon>
        <taxon>Rhodobacterales</taxon>
        <taxon>Roseobacteraceae</taxon>
    </lineage>
</organism>
<comment type="function">
    <text evidence="10">Probably acts as a heme chaperone, transferring heme to an unknown acceptor. Binds one molecule of heme per monomer, possibly covalently. Binds 1 [4Fe-4S] cluster. The cluster is coordinated with 3 cysteines and an exchangeable S-adenosyl-L-methionine.</text>
</comment>
<dbReference type="EMBL" id="CYTW01000004">
    <property type="protein sequence ID" value="CUK09480.1"/>
    <property type="molecule type" value="Genomic_DNA"/>
</dbReference>
<dbReference type="SFLD" id="SFLDG01065">
    <property type="entry name" value="anaerobic_coproporphyrinogen-I"/>
    <property type="match status" value="1"/>
</dbReference>
<dbReference type="PANTHER" id="PTHR13932:SF5">
    <property type="entry name" value="RADICAL S-ADENOSYL METHIONINE DOMAIN-CONTAINING PROTEIN 1, MITOCHONDRIAL"/>
    <property type="match status" value="1"/>
</dbReference>